<name>A0A937X4A2_9BACT</name>
<dbReference type="Proteomes" id="UP000703893">
    <property type="component" value="Unassembled WGS sequence"/>
</dbReference>
<gene>
    <name evidence="2" type="ORF">FJZ00_10485</name>
</gene>
<dbReference type="PROSITE" id="PS50119">
    <property type="entry name" value="ZF_BBOX"/>
    <property type="match status" value="1"/>
</dbReference>
<sequence length="530" mass="56922">GQPEELHHDALDAATGERVSHLSENLAKLATIPVSAPPELTAIDDLHSRALALVDRRTTDRGKGLELTLDARRKDAEVRLREHYKALRTEVQAREVADLSARLAKVLDQIQSSSPQELSRLKEEGASLAKRLDQARKGRSVAVTSLAKVESDALESERERHEVIITTELVGLCVVSYDQVSYEVVLSPRRASPSAAVPEDRLVVEITITPVTGDIEAPPCAACGDPARDPVVTDTGRFACRTCAKPCVGCGRTALSGEVDPSACQACNRPVCHTCGQSCRRCGQTICHSHTAACGNCAEPLCGDCALSCSACETPVCGGCVREIHHRQYCSDHVTPCERCQNDVPADLAQRCHLTGATYCLACALACVECGLITRRDLLKFAPNGRGLVCPDHLVPCGTCTKGILPRESAHCAGCGKHHCPEEAPTCQECSLPACRTCSPEEEHRCKVCSNLEPIGTEDTRLDAAKAILGDTPVQTWLHAGSNGYAVVEWQGRLGAWGRITLTPAGEELSSCRYGAIAALFQEVRGLIRR</sequence>
<reference evidence="2 3" key="1">
    <citation type="submission" date="2019-03" db="EMBL/GenBank/DDBJ databases">
        <title>Lake Tanganyika Metagenome-Assembled Genomes (MAGs).</title>
        <authorList>
            <person name="Tran P."/>
        </authorList>
    </citation>
    <scope>NUCLEOTIDE SEQUENCE [LARGE SCALE GENOMIC DNA]</scope>
    <source>
        <strain evidence="2">K_DeepCast_65m_m2_236</strain>
    </source>
</reference>
<evidence type="ECO:0000313" key="2">
    <source>
        <dbReference type="EMBL" id="MBM3275573.1"/>
    </source>
</evidence>
<dbReference type="AlphaFoldDB" id="A0A937X4A2"/>
<dbReference type="GO" id="GO:0008270">
    <property type="term" value="F:zinc ion binding"/>
    <property type="evidence" value="ECO:0007669"/>
    <property type="project" value="InterPro"/>
</dbReference>
<dbReference type="EMBL" id="VGJX01000633">
    <property type="protein sequence ID" value="MBM3275573.1"/>
    <property type="molecule type" value="Genomic_DNA"/>
</dbReference>
<feature type="domain" description="B box-type" evidence="1">
    <location>
        <begin position="415"/>
        <end position="455"/>
    </location>
</feature>
<proteinExistence type="predicted"/>
<accession>A0A937X4A2</accession>
<feature type="non-terminal residue" evidence="2">
    <location>
        <position position="1"/>
    </location>
</feature>
<protein>
    <recommendedName>
        <fullName evidence="1">B box-type domain-containing protein</fullName>
    </recommendedName>
</protein>
<dbReference type="InterPro" id="IPR000315">
    <property type="entry name" value="Znf_B-box"/>
</dbReference>
<evidence type="ECO:0000313" key="3">
    <source>
        <dbReference type="Proteomes" id="UP000703893"/>
    </source>
</evidence>
<evidence type="ECO:0000259" key="1">
    <source>
        <dbReference type="PROSITE" id="PS50119"/>
    </source>
</evidence>
<comment type="caution">
    <text evidence="2">The sequence shown here is derived from an EMBL/GenBank/DDBJ whole genome shotgun (WGS) entry which is preliminary data.</text>
</comment>
<organism evidence="2 3">
    <name type="scientific">Candidatus Tanganyikabacteria bacterium</name>
    <dbReference type="NCBI Taxonomy" id="2961651"/>
    <lineage>
        <taxon>Bacteria</taxon>
        <taxon>Bacillati</taxon>
        <taxon>Candidatus Sericytochromatia</taxon>
        <taxon>Candidatus Tanganyikabacteria</taxon>
    </lineage>
</organism>